<dbReference type="Proteomes" id="UP000464178">
    <property type="component" value="Chromosome"/>
</dbReference>
<sequence length="221" mass="24543">MNLPPGITEEIFLAAVHKLGRVLAVKFSFGSYEPEDIRQLVAVDALEALPRYHRDKGSLEAFLYRHCANRLSNRRRDETGARNDPPCAVCHAAMKGTGPGHADGTWCPDYCSWRARNQVRANLARPIPLESIAERTGPSAVEERAAENELTDRIDAQLPLDLRAYYLKMLAGAPVDVTHKEKVRRAVAEILGIEHPAKLAPTRPRCQEPEFTVDAVGQTVE</sequence>
<dbReference type="EMBL" id="LR593886">
    <property type="protein sequence ID" value="VTR96144.1"/>
    <property type="molecule type" value="Genomic_DNA"/>
</dbReference>
<gene>
    <name evidence="1" type="ORF">SOIL9_15700</name>
</gene>
<accession>A0A6P2D7N5</accession>
<protein>
    <submittedName>
        <fullName evidence="1">Rna polymerase sigma factor:: Sigma70_r2</fullName>
    </submittedName>
</protein>
<dbReference type="SUPFAM" id="SSF88946">
    <property type="entry name" value="Sigma2 domain of RNA polymerase sigma factors"/>
    <property type="match status" value="1"/>
</dbReference>
<dbReference type="Gene3D" id="1.10.1740.10">
    <property type="match status" value="1"/>
</dbReference>
<dbReference type="AlphaFoldDB" id="A0A6P2D7N5"/>
<organism evidence="1 2">
    <name type="scientific">Gemmata massiliana</name>
    <dbReference type="NCBI Taxonomy" id="1210884"/>
    <lineage>
        <taxon>Bacteria</taxon>
        <taxon>Pseudomonadati</taxon>
        <taxon>Planctomycetota</taxon>
        <taxon>Planctomycetia</taxon>
        <taxon>Gemmatales</taxon>
        <taxon>Gemmataceae</taxon>
        <taxon>Gemmata</taxon>
    </lineage>
</organism>
<reference evidence="1 2" key="1">
    <citation type="submission" date="2019-05" db="EMBL/GenBank/DDBJ databases">
        <authorList>
            <consortium name="Science for Life Laboratories"/>
        </authorList>
    </citation>
    <scope>NUCLEOTIDE SEQUENCE [LARGE SCALE GENOMIC DNA]</scope>
    <source>
        <strain evidence="1">Soil9</strain>
    </source>
</reference>
<keyword evidence="2" id="KW-1185">Reference proteome</keyword>
<proteinExistence type="predicted"/>
<dbReference type="GO" id="GO:0006352">
    <property type="term" value="P:DNA-templated transcription initiation"/>
    <property type="evidence" value="ECO:0007669"/>
    <property type="project" value="InterPro"/>
</dbReference>
<name>A0A6P2D7N5_9BACT</name>
<dbReference type="InterPro" id="IPR013325">
    <property type="entry name" value="RNA_pol_sigma_r2"/>
</dbReference>
<dbReference type="KEGG" id="gms:SOIL9_15700"/>
<evidence type="ECO:0000313" key="1">
    <source>
        <dbReference type="EMBL" id="VTR96144.1"/>
    </source>
</evidence>
<evidence type="ECO:0000313" key="2">
    <source>
        <dbReference type="Proteomes" id="UP000464178"/>
    </source>
</evidence>
<dbReference type="GO" id="GO:0003700">
    <property type="term" value="F:DNA-binding transcription factor activity"/>
    <property type="evidence" value="ECO:0007669"/>
    <property type="project" value="InterPro"/>
</dbReference>